<evidence type="ECO:0000313" key="4">
    <source>
        <dbReference type="Proteomes" id="UP000824160"/>
    </source>
</evidence>
<organism evidence="3 4">
    <name type="scientific">Candidatus Faecivivens stercoripullorum</name>
    <dbReference type="NCBI Taxonomy" id="2840805"/>
    <lineage>
        <taxon>Bacteria</taxon>
        <taxon>Bacillati</taxon>
        <taxon>Bacillota</taxon>
        <taxon>Clostridia</taxon>
        <taxon>Eubacteriales</taxon>
        <taxon>Oscillospiraceae</taxon>
        <taxon>Oscillospiraceae incertae sedis</taxon>
        <taxon>Candidatus Faecivivens</taxon>
    </lineage>
</organism>
<feature type="binding site" evidence="2">
    <location>
        <position position="173"/>
    </location>
    <ligand>
        <name>Fe cation</name>
        <dbReference type="ChEBI" id="CHEBI:24875"/>
        <label>2</label>
    </ligand>
</feature>
<feature type="active site" description="Proton donor" evidence="1">
    <location>
        <position position="68"/>
    </location>
</feature>
<dbReference type="GO" id="GO:0004113">
    <property type="term" value="F:2',3'-cyclic-nucleotide 3'-phosphodiesterase activity"/>
    <property type="evidence" value="ECO:0007669"/>
    <property type="project" value="TreeGrafter"/>
</dbReference>
<dbReference type="PIRSF" id="PIRSF004789">
    <property type="entry name" value="DR1281"/>
    <property type="match status" value="1"/>
</dbReference>
<sequence>MRVLVIGDVVGAPGCNFVREKLPAFKRAEKIDVVIANGENSAVGNGVLPVSAGHLFDSGVDVLTGGNHSFKRREIYDYLPDHPNLLRPANYPDCPYGKGWFVLDGGSYTMLVISVLGLVYLEPLDNPFKTVDRIIREHPATYTIVDFHAEATGEKMAMGYYLDGRVSAVVGTHTHVQTADEQILEKGTGYISDLGMTGPVRSILGTSPEDIVHKMTTHLPTRFHVPEGDCKLEGVILDLAKNGLCTGIRRVQLR</sequence>
<dbReference type="EMBL" id="DVLW01000194">
    <property type="protein sequence ID" value="HIT94942.1"/>
    <property type="molecule type" value="Genomic_DNA"/>
</dbReference>
<dbReference type="Pfam" id="PF13277">
    <property type="entry name" value="YmdB"/>
    <property type="match status" value="1"/>
</dbReference>
<feature type="binding site" evidence="2">
    <location>
        <position position="40"/>
    </location>
    <ligand>
        <name>Fe cation</name>
        <dbReference type="ChEBI" id="CHEBI:24875"/>
        <label>1</label>
    </ligand>
</feature>
<dbReference type="SUPFAM" id="SSF56300">
    <property type="entry name" value="Metallo-dependent phosphatases"/>
    <property type="match status" value="1"/>
</dbReference>
<reference evidence="3" key="1">
    <citation type="submission" date="2020-10" db="EMBL/GenBank/DDBJ databases">
        <authorList>
            <person name="Gilroy R."/>
        </authorList>
    </citation>
    <scope>NUCLEOTIDE SEQUENCE</scope>
    <source>
        <strain evidence="3">ChiBcec7-5410</strain>
    </source>
</reference>
<proteinExistence type="predicted"/>
<evidence type="ECO:0000256" key="1">
    <source>
        <dbReference type="PIRSR" id="PIRSR004789-50"/>
    </source>
</evidence>
<dbReference type="NCBIfam" id="TIGR00282">
    <property type="entry name" value="TIGR00282 family metallophosphoesterase"/>
    <property type="match status" value="1"/>
</dbReference>
<feature type="binding site" evidence="2">
    <location>
        <position position="39"/>
    </location>
    <ligand>
        <name>Fe cation</name>
        <dbReference type="ChEBI" id="CHEBI:24875"/>
        <label>2</label>
    </ligand>
</feature>
<dbReference type="GO" id="GO:0046872">
    <property type="term" value="F:metal ion binding"/>
    <property type="evidence" value="ECO:0007669"/>
    <property type="project" value="UniProtKB-KW"/>
</dbReference>
<feature type="binding site" evidence="2">
    <location>
        <position position="8"/>
    </location>
    <ligand>
        <name>Fe cation</name>
        <dbReference type="ChEBI" id="CHEBI:24875"/>
        <label>1</label>
    </ligand>
</feature>
<dbReference type="Gene3D" id="3.60.21.10">
    <property type="match status" value="1"/>
</dbReference>
<dbReference type="InterPro" id="IPR029052">
    <property type="entry name" value="Metallo-depent_PP-like"/>
</dbReference>
<keyword evidence="2" id="KW-0479">Metal-binding</keyword>
<evidence type="ECO:0000313" key="3">
    <source>
        <dbReference type="EMBL" id="HIT94942.1"/>
    </source>
</evidence>
<dbReference type="PANTHER" id="PTHR36303">
    <property type="entry name" value="2',3'-CYCLIC-NUCLEOTIDE 2'-PHOSPHODIESTERASE"/>
    <property type="match status" value="1"/>
</dbReference>
<dbReference type="Proteomes" id="UP000824160">
    <property type="component" value="Unassembled WGS sequence"/>
</dbReference>
<dbReference type="PANTHER" id="PTHR36303:SF1">
    <property type="entry name" value="2',3'-CYCLIC-NUCLEOTIDE 2'-PHOSPHODIESTERASE"/>
    <property type="match status" value="1"/>
</dbReference>
<protein>
    <submittedName>
        <fullName evidence="3">TIGR00282 family metallophosphoesterase</fullName>
    </submittedName>
</protein>
<accession>A0A9D1H8F5</accession>
<evidence type="ECO:0000256" key="2">
    <source>
        <dbReference type="PIRSR" id="PIRSR004789-51"/>
    </source>
</evidence>
<dbReference type="AlphaFoldDB" id="A0A9D1H8F5"/>
<feature type="binding site" evidence="2">
    <location>
        <position position="148"/>
    </location>
    <ligand>
        <name>Fe cation</name>
        <dbReference type="ChEBI" id="CHEBI:24875"/>
        <label>2</label>
    </ligand>
</feature>
<feature type="binding site" evidence="2">
    <location>
        <position position="67"/>
    </location>
    <ligand>
        <name>Fe cation</name>
        <dbReference type="ChEBI" id="CHEBI:24875"/>
        <label>2</label>
    </ligand>
</feature>
<name>A0A9D1H8F5_9FIRM</name>
<reference evidence="3" key="2">
    <citation type="journal article" date="2021" name="PeerJ">
        <title>Extensive microbial diversity within the chicken gut microbiome revealed by metagenomics and culture.</title>
        <authorList>
            <person name="Gilroy R."/>
            <person name="Ravi A."/>
            <person name="Getino M."/>
            <person name="Pursley I."/>
            <person name="Horton D.L."/>
            <person name="Alikhan N.F."/>
            <person name="Baker D."/>
            <person name="Gharbi K."/>
            <person name="Hall N."/>
            <person name="Watson M."/>
            <person name="Adriaenssens E.M."/>
            <person name="Foster-Nyarko E."/>
            <person name="Jarju S."/>
            <person name="Secka A."/>
            <person name="Antonio M."/>
            <person name="Oren A."/>
            <person name="Chaudhuri R.R."/>
            <person name="La Ragione R."/>
            <person name="Hildebrand F."/>
            <person name="Pallen M.J."/>
        </authorList>
    </citation>
    <scope>NUCLEOTIDE SEQUENCE</scope>
    <source>
        <strain evidence="3">ChiBcec7-5410</strain>
    </source>
</reference>
<feature type="binding site" evidence="2">
    <location>
        <position position="175"/>
    </location>
    <ligand>
        <name>Fe cation</name>
        <dbReference type="ChEBI" id="CHEBI:24875"/>
        <label>1</label>
    </ligand>
</feature>
<dbReference type="InterPro" id="IPR005235">
    <property type="entry name" value="YmdB-like"/>
</dbReference>
<gene>
    <name evidence="3" type="ORF">IAC43_07125</name>
</gene>
<comment type="caution">
    <text evidence="3">The sequence shown here is derived from an EMBL/GenBank/DDBJ whole genome shotgun (WGS) entry which is preliminary data.</text>
</comment>
<feature type="binding site" evidence="2">
    <location>
        <position position="39"/>
    </location>
    <ligand>
        <name>Fe cation</name>
        <dbReference type="ChEBI" id="CHEBI:24875"/>
        <label>1</label>
    </ligand>
</feature>